<dbReference type="AlphaFoldDB" id="D6Z0G6"/>
<dbReference type="PANTHER" id="PTHR36445:SF1">
    <property type="entry name" value="GTP CYCLOHYDROLASE MPTA"/>
    <property type="match status" value="1"/>
</dbReference>
<keyword evidence="1 2" id="KW-0378">Hydrolase</keyword>
<dbReference type="HOGENOM" id="CLU_062816_1_1_7"/>
<dbReference type="GO" id="GO:0046654">
    <property type="term" value="P:tetrahydrofolate biosynthetic process"/>
    <property type="evidence" value="ECO:0007669"/>
    <property type="project" value="UniProtKB-UniRule"/>
</dbReference>
<protein>
    <recommendedName>
        <fullName evidence="2">GTP cyclohydrolase FolE2</fullName>
        <ecNumber evidence="2">3.5.4.16</ecNumber>
    </recommendedName>
</protein>
<dbReference type="RefSeq" id="WP_013162726.1">
    <property type="nucleotide sequence ID" value="NC_014216.1"/>
</dbReference>
<dbReference type="EMBL" id="CP001940">
    <property type="protein sequence ID" value="ADH85195.1"/>
    <property type="molecule type" value="Genomic_DNA"/>
</dbReference>
<gene>
    <name evidence="2" type="primary">folE2</name>
    <name evidence="3" type="ordered locus">DaAHT2_0489</name>
</gene>
<dbReference type="HAMAP" id="MF_01527_B">
    <property type="entry name" value="GTP_cyclohydrol_B"/>
    <property type="match status" value="1"/>
</dbReference>
<dbReference type="KEGG" id="dak:DaAHT2_0489"/>
<dbReference type="NCBIfam" id="NF010200">
    <property type="entry name" value="PRK13674.1-1"/>
    <property type="match status" value="1"/>
</dbReference>
<dbReference type="Gene3D" id="3.10.270.10">
    <property type="entry name" value="Urate Oxidase"/>
    <property type="match status" value="1"/>
</dbReference>
<reference evidence="4" key="1">
    <citation type="submission" date="2010-02" db="EMBL/GenBank/DDBJ databases">
        <title>Complete sequence of Desulfurivibrio alkaliphilus AHT2.</title>
        <authorList>
            <consortium name="US DOE Joint Genome Institute"/>
            <person name="Pitluck S."/>
            <person name="Chertkov O."/>
            <person name="Detter J.C."/>
            <person name="Han C."/>
            <person name="Tapia R."/>
            <person name="Larimer F."/>
            <person name="Land M."/>
            <person name="Hauser L."/>
            <person name="Kyrpides N."/>
            <person name="Mikhailova N."/>
            <person name="Sorokin D.Y."/>
            <person name="Muyzer G."/>
            <person name="Woyke T."/>
        </authorList>
    </citation>
    <scope>NUCLEOTIDE SEQUENCE [LARGE SCALE GENOMIC DNA]</scope>
    <source>
        <strain evidence="4">DSM 19089 / UNIQEM U267 / AHT2</strain>
    </source>
</reference>
<accession>D6Z0G6</accession>
<name>D6Z0G6_DESAT</name>
<dbReference type="GO" id="GO:0003934">
    <property type="term" value="F:GTP cyclohydrolase I activity"/>
    <property type="evidence" value="ECO:0007669"/>
    <property type="project" value="UniProtKB-UniRule"/>
</dbReference>
<evidence type="ECO:0000313" key="4">
    <source>
        <dbReference type="Proteomes" id="UP000001508"/>
    </source>
</evidence>
<proteinExistence type="inferred from homology"/>
<dbReference type="Proteomes" id="UP000001508">
    <property type="component" value="Chromosome"/>
</dbReference>
<comment type="similarity">
    <text evidence="2">Belongs to the GTP cyclohydrolase IV family.</text>
</comment>
<dbReference type="PANTHER" id="PTHR36445">
    <property type="entry name" value="GTP CYCLOHYDROLASE MPTA"/>
    <property type="match status" value="1"/>
</dbReference>
<dbReference type="InParanoid" id="D6Z0G6"/>
<evidence type="ECO:0000256" key="1">
    <source>
        <dbReference type="ARBA" id="ARBA00022801"/>
    </source>
</evidence>
<dbReference type="Pfam" id="PF02649">
    <property type="entry name" value="GCHY-1"/>
    <property type="match status" value="1"/>
</dbReference>
<comment type="catalytic activity">
    <reaction evidence="2">
        <text>GTP + H2O = 7,8-dihydroneopterin 3'-triphosphate + formate + H(+)</text>
        <dbReference type="Rhea" id="RHEA:17473"/>
        <dbReference type="ChEBI" id="CHEBI:15377"/>
        <dbReference type="ChEBI" id="CHEBI:15378"/>
        <dbReference type="ChEBI" id="CHEBI:15740"/>
        <dbReference type="ChEBI" id="CHEBI:37565"/>
        <dbReference type="ChEBI" id="CHEBI:58462"/>
        <dbReference type="EC" id="3.5.4.16"/>
    </reaction>
</comment>
<keyword evidence="4" id="KW-1185">Reference proteome</keyword>
<organism evidence="3 4">
    <name type="scientific">Desulfurivibrio alkaliphilus (strain DSM 19089 / UNIQEM U267 / AHT2)</name>
    <dbReference type="NCBI Taxonomy" id="589865"/>
    <lineage>
        <taxon>Bacteria</taxon>
        <taxon>Pseudomonadati</taxon>
        <taxon>Thermodesulfobacteriota</taxon>
        <taxon>Desulfobulbia</taxon>
        <taxon>Desulfobulbales</taxon>
        <taxon>Desulfobulbaceae</taxon>
        <taxon>Desulfurivibrio</taxon>
    </lineage>
</organism>
<dbReference type="InterPro" id="IPR022838">
    <property type="entry name" value="GTP_cyclohydrolase_FolE2"/>
</dbReference>
<dbReference type="OrthoDB" id="9774824at2"/>
<dbReference type="eggNOG" id="COG1469">
    <property type="taxonomic scope" value="Bacteria"/>
</dbReference>
<dbReference type="EC" id="3.5.4.16" evidence="2"/>
<evidence type="ECO:0000313" key="3">
    <source>
        <dbReference type="EMBL" id="ADH85195.1"/>
    </source>
</evidence>
<sequence length="244" mass="27422">MELQSVGIKDISYPITVREKSGGLQPTVATIDLRANLPRQYRDTCVTTFIEVLNRYQEEMSNRIFRKLLAEVKDKLRADSAHVEMTFPYFLEKKAPVSGTTSLMEYTCRFTGGVGPDEDFLLTVQVPATTLCPCSREISACGAHNQRAEITLSVKYREFIWLEELIEMAEAGSSCEVFALLKRPDEKYVTEAAYQNPMFVEDVVRKVAELAAGHPAISWFGVGAESFESIHKHSAYAYVDSNDL</sequence>
<dbReference type="InterPro" id="IPR003801">
    <property type="entry name" value="GTP_cyclohydrolase_FolE2/MptA"/>
</dbReference>
<dbReference type="STRING" id="589865.DaAHT2_0489"/>
<feature type="site" description="May be catalytically important" evidence="2">
    <location>
        <position position="132"/>
    </location>
</feature>
<comment type="function">
    <text evidence="2">Converts GTP to 7,8-dihydroneopterin triphosphate.</text>
</comment>
<evidence type="ECO:0000256" key="2">
    <source>
        <dbReference type="HAMAP-Rule" id="MF_01527"/>
    </source>
</evidence>
<comment type="pathway">
    <text evidence="2">Cofactor biosynthesis; 7,8-dihydroneopterin triphosphate biosynthesis; 7,8-dihydroneopterin triphosphate from GTP: step 1/1.</text>
</comment>
<dbReference type="UniPathway" id="UPA00848">
    <property type="reaction ID" value="UER00151"/>
</dbReference>